<reference evidence="1 2" key="1">
    <citation type="journal article" date="2002" name="Int. J. Syst. Evol. Microbiol.">
        <title>Sphingopyxis witflariensis sp. nov., isolated from activated sludge.</title>
        <authorList>
            <person name="Kampfer P."/>
            <person name="Witzenberger R."/>
            <person name="Denner E.B."/>
            <person name="Busse H.J."/>
            <person name="Neef A."/>
        </authorList>
    </citation>
    <scope>NUCLEOTIDE SEQUENCE [LARGE SCALE GENOMIC DNA]</scope>
    <source>
        <strain evidence="1 2">DSM 14551</strain>
    </source>
</reference>
<name>A0A246JY29_9SPHN</name>
<evidence type="ECO:0000313" key="2">
    <source>
        <dbReference type="Proteomes" id="UP000197097"/>
    </source>
</evidence>
<dbReference type="EMBL" id="NISJ01000004">
    <property type="protein sequence ID" value="OWQ97992.1"/>
    <property type="molecule type" value="Genomic_DNA"/>
</dbReference>
<dbReference type="OrthoDB" id="9970142at2"/>
<accession>A0A246JY29</accession>
<dbReference type="Proteomes" id="UP000197097">
    <property type="component" value="Unassembled WGS sequence"/>
</dbReference>
<dbReference type="RefSeq" id="WP_088472607.1">
    <property type="nucleotide sequence ID" value="NZ_NISJ01000004.1"/>
</dbReference>
<organism evidence="1 2">
    <name type="scientific">Sphingopyxis witflariensis</name>
    <dbReference type="NCBI Taxonomy" id="173675"/>
    <lineage>
        <taxon>Bacteria</taxon>
        <taxon>Pseudomonadati</taxon>
        <taxon>Pseudomonadota</taxon>
        <taxon>Alphaproteobacteria</taxon>
        <taxon>Sphingomonadales</taxon>
        <taxon>Sphingomonadaceae</taxon>
        <taxon>Sphingopyxis</taxon>
    </lineage>
</organism>
<keyword evidence="2" id="KW-1185">Reference proteome</keyword>
<protein>
    <submittedName>
        <fullName evidence="1">Uncharacterized protein</fullName>
    </submittedName>
</protein>
<proteinExistence type="predicted"/>
<evidence type="ECO:0000313" key="1">
    <source>
        <dbReference type="EMBL" id="OWQ97992.1"/>
    </source>
</evidence>
<gene>
    <name evidence="1" type="ORF">CDQ91_10250</name>
</gene>
<dbReference type="AlphaFoldDB" id="A0A246JY29"/>
<comment type="caution">
    <text evidence="1">The sequence shown here is derived from an EMBL/GenBank/DDBJ whole genome shotgun (WGS) entry which is preliminary data.</text>
</comment>
<sequence length="74" mass="8026">MNAPITRITPELTKAYAVNRAAIDRSLSYERARQSAASLSHDEQIALAIHLIDYLDGVDDDARNAAVDAMGQLA</sequence>